<dbReference type="STRING" id="273035.SKUN_00360"/>
<organism evidence="2 3">
    <name type="scientific">Spiroplasma kunkelii CR2-3x</name>
    <dbReference type="NCBI Taxonomy" id="273035"/>
    <lineage>
        <taxon>Bacteria</taxon>
        <taxon>Bacillati</taxon>
        <taxon>Mycoplasmatota</taxon>
        <taxon>Mollicutes</taxon>
        <taxon>Entomoplasmatales</taxon>
        <taxon>Spiroplasmataceae</taxon>
        <taxon>Spiroplasma</taxon>
    </lineage>
</organism>
<sequence>MGKFHTIASSLLVFGTIKMTFVPTSSFFNQKGYITELSPTAVSSLDQDDFIYSGYLLQYFIYKSSNIDQNKTVKIMENNIITNKDIIYNNKTNINNVRIDTKELFEMSLMASIINTSIYGMKTWKEFFAEAYSKWMTMPNEMKNKSWEILNNFFIDIYTPLQKENFGSRITSLQKQRDKIDQYVAKSTISYNTNLTTKAIDAVDLKYFLPFFELGLQQLIPQNSKLWAQNYTFNVLKTSLIMWQSSGKQDIKNDDFSFDGNILRNSIINDGKQDLTAQLGNMMNDSYTRASQSSIIKFENFMNTSKQQYYSSFDKLDEDLKNITEYENNYYHEKGSTIFLKDSVQAMQKYYQWSDELMEFLKEQILNLFNMTYEITGDNFKYFLTGFLFSPDAPLLEEGSQIAAYTNYSFHSLPGSNRFISTRRAYIVISAKEFDNVLRGKTIPEYFIGWWNSPNVFCTLNHEMGHAVDAYYGMIKEARNVAPKYFKNLVNSLGIKGQYMGNIFGYDDIVSYNQNVNIIKIVLIIMFGAFCTIIIIAVAWGISRKIRHQKK</sequence>
<dbReference type="AlphaFoldDB" id="A0A0K2JGC8"/>
<keyword evidence="1" id="KW-0812">Transmembrane</keyword>
<dbReference type="PATRIC" id="fig|273035.7.peg.427"/>
<evidence type="ECO:0000313" key="2">
    <source>
        <dbReference type="EMBL" id="ALA97276.1"/>
    </source>
</evidence>
<name>A0A0K2JGC8_SPIKU</name>
<reference evidence="2 3" key="1">
    <citation type="journal article" date="2015" name="Genome Announc.">
        <title>Complete Genome Sequence of Spiroplasma kunkelii Strain CR2-3x, Causal Agent of Corn Stunt Disease in Zea mays L.</title>
        <authorList>
            <person name="Davis R.E."/>
            <person name="Shao J."/>
            <person name="Dally E.L."/>
            <person name="Zhao Y."/>
            <person name="Gasparich G.E."/>
            <person name="Gaynor B.J."/>
            <person name="Athey J.C."/>
            <person name="Harrison N.A."/>
            <person name="Donofrio N."/>
        </authorList>
    </citation>
    <scope>NUCLEOTIDE SEQUENCE [LARGE SCALE GENOMIC DNA]</scope>
    <source>
        <strain evidence="2 3">CR2-3x</strain>
    </source>
</reference>
<dbReference type="EMBL" id="CP010899">
    <property type="protein sequence ID" value="ALA97276.1"/>
    <property type="molecule type" value="Genomic_DNA"/>
</dbReference>
<evidence type="ECO:0008006" key="4">
    <source>
        <dbReference type="Google" id="ProtNLM"/>
    </source>
</evidence>
<keyword evidence="3" id="KW-1185">Reference proteome</keyword>
<dbReference type="RefSeq" id="WP_053390596.1">
    <property type="nucleotide sequence ID" value="NZ_CP010899.1"/>
</dbReference>
<feature type="transmembrane region" description="Helical" evidence="1">
    <location>
        <begin position="521"/>
        <end position="542"/>
    </location>
</feature>
<evidence type="ECO:0000313" key="3">
    <source>
        <dbReference type="Proteomes" id="UP000062963"/>
    </source>
</evidence>
<accession>A0A0K2JGC8</accession>
<dbReference type="KEGG" id="skn:SKUN_00360"/>
<keyword evidence="1" id="KW-0472">Membrane</keyword>
<evidence type="ECO:0000256" key="1">
    <source>
        <dbReference type="SAM" id="Phobius"/>
    </source>
</evidence>
<keyword evidence="1" id="KW-1133">Transmembrane helix</keyword>
<proteinExistence type="predicted"/>
<dbReference type="OrthoDB" id="397686at2"/>
<gene>
    <name evidence="2" type="ORF">SKUN_00360</name>
</gene>
<dbReference type="Proteomes" id="UP000062963">
    <property type="component" value="Chromosome"/>
</dbReference>
<protein>
    <recommendedName>
        <fullName evidence="4">Transmembrane protein</fullName>
    </recommendedName>
</protein>